<sequence length="210" mass="23340">MEPVVAGAPSSVRSCTVLRRRHFATVLALSPLAISGPAEAVPSASPPGRDDLPKVVLVNQDSQPVRFYDDLVRGDHVVAINFMFAQCSDICPSTTANLARVQALLGERLGRDVRMASISIDPRRDTPPILKAYARNFGARPGWQFLTGRPKDIERLRRHLGVFERDPDLDRDISQHTGMLVYGNEARGRWSRVSALADPLRIFESITRWT</sequence>
<dbReference type="Pfam" id="PF02630">
    <property type="entry name" value="SCO1-SenC"/>
    <property type="match status" value="1"/>
</dbReference>
<evidence type="ECO:0000256" key="1">
    <source>
        <dbReference type="ARBA" id="ARBA00010996"/>
    </source>
</evidence>
<accession>A0A4Z0BWX0</accession>
<dbReference type="InterPro" id="IPR003782">
    <property type="entry name" value="SCO1/SenC"/>
</dbReference>
<dbReference type="Gene3D" id="3.40.30.10">
    <property type="entry name" value="Glutaredoxin"/>
    <property type="match status" value="1"/>
</dbReference>
<name>A0A4Z0BWX0_9BURK</name>
<dbReference type="OrthoDB" id="8550465at2"/>
<evidence type="ECO:0000256" key="3">
    <source>
        <dbReference type="PIRSR" id="PIRSR603782-2"/>
    </source>
</evidence>
<feature type="chain" id="PRO_5021338101" evidence="4">
    <location>
        <begin position="41"/>
        <end position="210"/>
    </location>
</feature>
<dbReference type="CDD" id="cd02968">
    <property type="entry name" value="SCO"/>
    <property type="match status" value="1"/>
</dbReference>
<evidence type="ECO:0000313" key="5">
    <source>
        <dbReference type="EMBL" id="TFZ02525.1"/>
    </source>
</evidence>
<dbReference type="PANTHER" id="PTHR12151">
    <property type="entry name" value="ELECTRON TRANSPORT PROTIN SCO1/SENC FAMILY MEMBER"/>
    <property type="match status" value="1"/>
</dbReference>
<feature type="signal peptide" evidence="4">
    <location>
        <begin position="1"/>
        <end position="40"/>
    </location>
</feature>
<keyword evidence="6" id="KW-1185">Reference proteome</keyword>
<comment type="similarity">
    <text evidence="1">Belongs to the SCO1/2 family.</text>
</comment>
<dbReference type="GO" id="GO:0046872">
    <property type="term" value="F:metal ion binding"/>
    <property type="evidence" value="ECO:0007669"/>
    <property type="project" value="UniProtKB-KW"/>
</dbReference>
<comment type="caution">
    <text evidence="5">The sequence shown here is derived from an EMBL/GenBank/DDBJ whole genome shotgun (WGS) entry which is preliminary data.</text>
</comment>
<feature type="binding site" evidence="2">
    <location>
        <position position="91"/>
    </location>
    <ligand>
        <name>Cu cation</name>
        <dbReference type="ChEBI" id="CHEBI:23378"/>
    </ligand>
</feature>
<feature type="disulfide bond" description="Redox-active" evidence="3">
    <location>
        <begin position="87"/>
        <end position="91"/>
    </location>
</feature>
<gene>
    <name evidence="5" type="ORF">EZ313_14790</name>
</gene>
<organism evidence="5 6">
    <name type="scientific">Ramlibacter henchirensis</name>
    <dbReference type="NCBI Taxonomy" id="204072"/>
    <lineage>
        <taxon>Bacteria</taxon>
        <taxon>Pseudomonadati</taxon>
        <taxon>Pseudomonadota</taxon>
        <taxon>Betaproteobacteria</taxon>
        <taxon>Burkholderiales</taxon>
        <taxon>Comamonadaceae</taxon>
        <taxon>Ramlibacter</taxon>
    </lineage>
</organism>
<dbReference type="PANTHER" id="PTHR12151:SF25">
    <property type="entry name" value="LINALOOL DEHYDRATASE_ISOMERASE DOMAIN-CONTAINING PROTEIN"/>
    <property type="match status" value="1"/>
</dbReference>
<dbReference type="SUPFAM" id="SSF52833">
    <property type="entry name" value="Thioredoxin-like"/>
    <property type="match status" value="1"/>
</dbReference>
<keyword evidence="4" id="KW-0732">Signal</keyword>
<dbReference type="EMBL" id="SMLM01000002">
    <property type="protein sequence ID" value="TFZ02525.1"/>
    <property type="molecule type" value="Genomic_DNA"/>
</dbReference>
<evidence type="ECO:0000313" key="6">
    <source>
        <dbReference type="Proteomes" id="UP000298180"/>
    </source>
</evidence>
<dbReference type="Proteomes" id="UP000298180">
    <property type="component" value="Unassembled WGS sequence"/>
</dbReference>
<proteinExistence type="inferred from homology"/>
<feature type="binding site" evidence="2">
    <location>
        <position position="87"/>
    </location>
    <ligand>
        <name>Cu cation</name>
        <dbReference type="ChEBI" id="CHEBI:23378"/>
    </ligand>
</feature>
<dbReference type="AlphaFoldDB" id="A0A4Z0BWX0"/>
<reference evidence="5 6" key="1">
    <citation type="submission" date="2019-03" db="EMBL/GenBank/DDBJ databases">
        <title>Ramlibacter henchirensis DSM 14656, whole genome shotgun sequence.</title>
        <authorList>
            <person name="Zhang X."/>
            <person name="Feng G."/>
            <person name="Zhu H."/>
        </authorList>
    </citation>
    <scope>NUCLEOTIDE SEQUENCE [LARGE SCALE GENOMIC DNA]</scope>
    <source>
        <strain evidence="5 6">DSM 14656</strain>
    </source>
</reference>
<dbReference type="InterPro" id="IPR036249">
    <property type="entry name" value="Thioredoxin-like_sf"/>
</dbReference>
<keyword evidence="3" id="KW-1015">Disulfide bond</keyword>
<keyword evidence="2" id="KW-0479">Metal-binding</keyword>
<keyword evidence="2" id="KW-0186">Copper</keyword>
<protein>
    <submittedName>
        <fullName evidence="5">SCO family protein</fullName>
    </submittedName>
</protein>
<evidence type="ECO:0000256" key="2">
    <source>
        <dbReference type="PIRSR" id="PIRSR603782-1"/>
    </source>
</evidence>
<evidence type="ECO:0000256" key="4">
    <source>
        <dbReference type="SAM" id="SignalP"/>
    </source>
</evidence>